<dbReference type="EMBL" id="CP031417">
    <property type="protein sequence ID" value="AXK80531.1"/>
    <property type="molecule type" value="Genomic_DNA"/>
</dbReference>
<dbReference type="PANTHER" id="PTHR42928:SF5">
    <property type="entry name" value="BLR1237 PROTEIN"/>
    <property type="match status" value="1"/>
</dbReference>
<organism evidence="2 3">
    <name type="scientific">Pseudolabrys taiwanensis</name>
    <dbReference type="NCBI Taxonomy" id="331696"/>
    <lineage>
        <taxon>Bacteria</taxon>
        <taxon>Pseudomonadati</taxon>
        <taxon>Pseudomonadota</taxon>
        <taxon>Alphaproteobacteria</taxon>
        <taxon>Hyphomicrobiales</taxon>
        <taxon>Xanthobacteraceae</taxon>
        <taxon>Pseudolabrys</taxon>
    </lineage>
</organism>
<sequence length="359" mass="37777">MGQISCERGARLTSLCRLVTSQTNILSARLNNWRRKSPHEGGRPMGRKTLLAACLALAASSAAAQDWPTRPIEMILPFAAGGGVDSVGRAVAASMSEQLGKQVVVVNRVGAGGTLGFSNLAAAAPDGYTLGFGPTTPIANAPYLVKGVRYNVDSFDYICQVFENPFSIAVRQDSPYKSIADLIAAAKRTPNKLTYGHAGLGSIPHLSVENAASALGFQAVQVPFRGDGDLLPVLMKGDLDFGAPAISSIVGRDLRVLVVFSDKRHPAFPDAPTAKEIGIATSVPPGQNGVFAPKGLPEPIRQRLEKACQTAVDSPAVHKIAGSTGAIVQFVPGQVFHDATAADYKFKGELIRRLNLGEP</sequence>
<gene>
    <name evidence="2" type="ORF">DW352_08390</name>
</gene>
<dbReference type="InterPro" id="IPR042100">
    <property type="entry name" value="Bug_dom1"/>
</dbReference>
<protein>
    <submittedName>
        <fullName evidence="2">Tripartite tricarboxylate transporter substrate binding protein</fullName>
    </submittedName>
</protein>
<keyword evidence="3" id="KW-1185">Reference proteome</keyword>
<dbReference type="KEGG" id="ptaw:DW352_08390"/>
<dbReference type="Proteomes" id="UP000254889">
    <property type="component" value="Chromosome"/>
</dbReference>
<evidence type="ECO:0000313" key="3">
    <source>
        <dbReference type="Proteomes" id="UP000254889"/>
    </source>
</evidence>
<accession>A0A345ZUD4</accession>
<dbReference type="Gene3D" id="3.40.190.10">
    <property type="entry name" value="Periplasmic binding protein-like II"/>
    <property type="match status" value="1"/>
</dbReference>
<dbReference type="CDD" id="cd07012">
    <property type="entry name" value="PBP2_Bug_TTT"/>
    <property type="match status" value="1"/>
</dbReference>
<dbReference type="Gene3D" id="3.40.190.150">
    <property type="entry name" value="Bordetella uptake gene, domain 1"/>
    <property type="match status" value="1"/>
</dbReference>
<dbReference type="PIRSF" id="PIRSF017082">
    <property type="entry name" value="YflP"/>
    <property type="match status" value="1"/>
</dbReference>
<evidence type="ECO:0000313" key="2">
    <source>
        <dbReference type="EMBL" id="AXK80531.1"/>
    </source>
</evidence>
<name>A0A345ZUD4_9HYPH</name>
<dbReference type="InterPro" id="IPR005064">
    <property type="entry name" value="BUG"/>
</dbReference>
<dbReference type="AlphaFoldDB" id="A0A345ZUD4"/>
<dbReference type="PANTHER" id="PTHR42928">
    <property type="entry name" value="TRICARBOXYLATE-BINDING PROTEIN"/>
    <property type="match status" value="1"/>
</dbReference>
<evidence type="ECO:0000256" key="1">
    <source>
        <dbReference type="ARBA" id="ARBA00006987"/>
    </source>
</evidence>
<dbReference type="OrthoDB" id="7250490at2"/>
<comment type="similarity">
    <text evidence="1">Belongs to the UPF0065 (bug) family.</text>
</comment>
<dbReference type="Pfam" id="PF03401">
    <property type="entry name" value="TctC"/>
    <property type="match status" value="1"/>
</dbReference>
<proteinExistence type="inferred from homology"/>
<dbReference type="SUPFAM" id="SSF53850">
    <property type="entry name" value="Periplasmic binding protein-like II"/>
    <property type="match status" value="1"/>
</dbReference>
<reference evidence="2 3" key="1">
    <citation type="submission" date="2018-07" db="EMBL/GenBank/DDBJ databases">
        <authorList>
            <person name="Quirk P.G."/>
            <person name="Krulwich T.A."/>
        </authorList>
    </citation>
    <scope>NUCLEOTIDE SEQUENCE [LARGE SCALE GENOMIC DNA]</scope>
    <source>
        <strain evidence="2 3">CC-BB4</strain>
    </source>
</reference>